<dbReference type="Proteomes" id="UP001431656">
    <property type="component" value="Chromosome"/>
</dbReference>
<name>A0AAN0ME51_9ACTN</name>
<accession>A0AAN0ME51</accession>
<evidence type="ECO:0000313" key="2">
    <source>
        <dbReference type="EMBL" id="BEH00792.1"/>
    </source>
</evidence>
<evidence type="ECO:0000313" key="3">
    <source>
        <dbReference type="Proteomes" id="UP001431656"/>
    </source>
</evidence>
<organism evidence="2 3">
    <name type="scientific">Brooklawnia propionicigenes</name>
    <dbReference type="NCBI Taxonomy" id="3041175"/>
    <lineage>
        <taxon>Bacteria</taxon>
        <taxon>Bacillati</taxon>
        <taxon>Actinomycetota</taxon>
        <taxon>Actinomycetes</taxon>
        <taxon>Propionibacteriales</taxon>
        <taxon>Propionibacteriaceae</taxon>
        <taxon>Brooklawnia</taxon>
    </lineage>
</organism>
<sequence length="453" mass="49922">MLIAASVQPVLSGTVVEDESNHEILDAIDHAHQQLIAAEIAELVGILRAADRWKIDQDAVGAGIERLIQPGHDGTPRIAEFLALEIGALLGISQTSALCRIGDALDLRHRHPKLWQAVLTGKVRVWQATKICLECAHLSRSAAHNVDAAMAASIGMLPWTRIMKALPGQIIAADPDTARQREQARRESRRIRISPIEDGHVSIYGVVNPVDGIKFDHVLNEVAKTFPTEPDTPLCRDLDRRRSLAFGMITQDAYTKLHREKPLLDLSETPSNRLPQRSTPTTQQPIGCTLIVHISADDPALDPSPTSTTGVARIEGWGPLLTEQLPHFLNGANITVRPIIDPAGIRPVDSYETPARMRLALEQRNPVDVFPYGTTQASRCDSDHTIPYIDGRSSQTHLGNLGPLSRKAHRAKTHGKWKLEQPTPGTFHWTSPHGYQYQVTPTGTIRIRVPEQT</sequence>
<feature type="domain" description="DUF222" evidence="1">
    <location>
        <begin position="79"/>
        <end position="362"/>
    </location>
</feature>
<protein>
    <recommendedName>
        <fullName evidence="1">DUF222 domain-containing protein</fullName>
    </recommendedName>
</protein>
<dbReference type="Pfam" id="PF02720">
    <property type="entry name" value="DUF222"/>
    <property type="match status" value="1"/>
</dbReference>
<reference evidence="2" key="1">
    <citation type="journal article" date="2024" name="Int. J. Syst. Evol. Microbiol.">
        <title>Brooklawnia propionicigenes sp. nov., a facultatively anaerobic, propionate-producing bacterium isolated from a methanogenic reactor treating waste from cattle farms.</title>
        <authorList>
            <person name="Akita Y."/>
            <person name="Ueki A."/>
            <person name="Tonouchi A."/>
            <person name="Sugawara Y."/>
            <person name="Honma S."/>
            <person name="Kaku N."/>
            <person name="Ueki K."/>
        </authorList>
    </citation>
    <scope>NUCLEOTIDE SEQUENCE</scope>
    <source>
        <strain evidence="2">SH051</strain>
    </source>
</reference>
<dbReference type="InterPro" id="IPR003870">
    <property type="entry name" value="DUF222"/>
</dbReference>
<dbReference type="AlphaFoldDB" id="A0AAN0ME51"/>
<evidence type="ECO:0000259" key="1">
    <source>
        <dbReference type="Pfam" id="PF02720"/>
    </source>
</evidence>
<gene>
    <name evidence="2" type="ORF">brsh051_00730</name>
</gene>
<keyword evidence="3" id="KW-1185">Reference proteome</keyword>
<proteinExistence type="predicted"/>
<dbReference type="KEGG" id="broo:brsh051_00730"/>
<dbReference type="EMBL" id="AP028056">
    <property type="protein sequence ID" value="BEH00792.1"/>
    <property type="molecule type" value="Genomic_DNA"/>
</dbReference>